<proteinExistence type="predicted"/>
<evidence type="ECO:0000313" key="2">
    <source>
        <dbReference type="EMBL" id="OEG22543.1"/>
    </source>
</evidence>
<keyword evidence="3" id="KW-1185">Reference proteome</keyword>
<dbReference type="Pfam" id="PF13734">
    <property type="entry name" value="Inhibitor_I69"/>
    <property type="match status" value="1"/>
</dbReference>
<dbReference type="EMBL" id="MIKC01000014">
    <property type="protein sequence ID" value="OEG22543.1"/>
    <property type="molecule type" value="Genomic_DNA"/>
</dbReference>
<dbReference type="AlphaFoldDB" id="A0A1E5HCB2"/>
<evidence type="ECO:0000259" key="1">
    <source>
        <dbReference type="Pfam" id="PF13734"/>
    </source>
</evidence>
<comment type="caution">
    <text evidence="2">The sequence shown here is derived from an EMBL/GenBank/DDBJ whole genome shotgun (WGS) entry which is preliminary data.</text>
</comment>
<name>A0A1E5HCB2_9ENTE</name>
<reference evidence="3" key="1">
    <citation type="submission" date="2016-09" db="EMBL/GenBank/DDBJ databases">
        <authorList>
            <person name="Gulvik C.A."/>
        </authorList>
    </citation>
    <scope>NUCLEOTIDE SEQUENCE [LARGE SCALE GENOMIC DNA]</scope>
    <source>
        <strain evidence="3">LMG 26676</strain>
    </source>
</reference>
<dbReference type="SUPFAM" id="SSF54001">
    <property type="entry name" value="Cysteine proteinases"/>
    <property type="match status" value="1"/>
</dbReference>
<dbReference type="Proteomes" id="UP000094469">
    <property type="component" value="Unassembled WGS sequence"/>
</dbReference>
<sequence>MVANRYFATKNNKKYKIGPILYPRDCQNKLKSLYVFSILPCGFIIVSGDKRTHDILGYSFESNLDIDKLSESMSYLLKQYNSEIDSLD</sequence>
<feature type="domain" description="Spi protease inhibitor" evidence="1">
    <location>
        <begin position="2"/>
        <end position="84"/>
    </location>
</feature>
<accession>A0A1E5HCB2</accession>
<dbReference type="Gene3D" id="3.90.70.50">
    <property type="entry name" value="Peptidase C10, streptopain"/>
    <property type="match status" value="1"/>
</dbReference>
<gene>
    <name evidence="2" type="ORF">BCR24_15065</name>
</gene>
<dbReference type="InterPro" id="IPR038765">
    <property type="entry name" value="Papain-like_cys_pep_sf"/>
</dbReference>
<evidence type="ECO:0000313" key="3">
    <source>
        <dbReference type="Proteomes" id="UP000094469"/>
    </source>
</evidence>
<organism evidence="2 3">
    <name type="scientific">Enterococcus ureilyticus</name>
    <dbReference type="NCBI Taxonomy" id="1131292"/>
    <lineage>
        <taxon>Bacteria</taxon>
        <taxon>Bacillati</taxon>
        <taxon>Bacillota</taxon>
        <taxon>Bacilli</taxon>
        <taxon>Lactobacillales</taxon>
        <taxon>Enterococcaceae</taxon>
        <taxon>Enterococcus</taxon>
    </lineage>
</organism>
<dbReference type="InterPro" id="IPR025896">
    <property type="entry name" value="Spi_Prtas-inh"/>
</dbReference>
<protein>
    <recommendedName>
        <fullName evidence="1">Spi protease inhibitor domain-containing protein</fullName>
    </recommendedName>
</protein>
<dbReference type="InterPro" id="IPR044934">
    <property type="entry name" value="Streptopain_sf"/>
</dbReference>